<organism evidence="7 8">
    <name type="scientific">Trichoderma gamsii</name>
    <dbReference type="NCBI Taxonomy" id="398673"/>
    <lineage>
        <taxon>Eukaryota</taxon>
        <taxon>Fungi</taxon>
        <taxon>Dikarya</taxon>
        <taxon>Ascomycota</taxon>
        <taxon>Pezizomycotina</taxon>
        <taxon>Sordariomycetes</taxon>
        <taxon>Hypocreomycetidae</taxon>
        <taxon>Hypocreales</taxon>
        <taxon>Hypocreaceae</taxon>
        <taxon>Trichoderma</taxon>
    </lineage>
</organism>
<dbReference type="CDD" id="cd12148">
    <property type="entry name" value="fungal_TF_MHR"/>
    <property type="match status" value="1"/>
</dbReference>
<dbReference type="PANTHER" id="PTHR47338:SF23">
    <property type="entry name" value="ZN(II)2CYS6 TRANSCRIPTION FACTOR (EUROFUNG)"/>
    <property type="match status" value="1"/>
</dbReference>
<sequence>MDESDNDTGVAQYWDADDESWIPPLPPVSFLEAVVEAHFQTVHHWIPILHETRFRARFKDLIERQKIPVLLHALLSASIKYVDFEAFGMSMQDVARQIRVSRKAVMSHAMESLSIQNTQALVIIAFDYMGSGHISKTWPIIGSLTRVVDYLQLTIEPEEESPRRPLLKSLAILSTANDWTETEERRRLFWSVFLLDRWHTSLTSDDVYRRLPCGGAMWARSEPVSTPYFGIWDKATAKIGNSISNAPTIYLSPKTAVDDPAPGSNAGVDVSKLGAFAYCIEATENLSQVTSFFLQQGVDFDDRDAVKNWLTRFKELDLRLVQ</sequence>
<dbReference type="GO" id="GO:0005634">
    <property type="term" value="C:nucleus"/>
    <property type="evidence" value="ECO:0007669"/>
    <property type="project" value="UniProtKB-SubCell"/>
</dbReference>
<evidence type="ECO:0000256" key="2">
    <source>
        <dbReference type="ARBA" id="ARBA00022723"/>
    </source>
</evidence>
<keyword evidence="2" id="KW-0479">Metal-binding</keyword>
<dbReference type="PANTHER" id="PTHR47338">
    <property type="entry name" value="ZN(II)2CYS6 TRANSCRIPTION FACTOR (EUROFUNG)-RELATED"/>
    <property type="match status" value="1"/>
</dbReference>
<evidence type="ECO:0000256" key="3">
    <source>
        <dbReference type="ARBA" id="ARBA00023015"/>
    </source>
</evidence>
<evidence type="ECO:0000259" key="6">
    <source>
        <dbReference type="Pfam" id="PF04082"/>
    </source>
</evidence>
<gene>
    <name evidence="7" type="ORF">TGAMA5MH_08272</name>
</gene>
<protein>
    <recommendedName>
        <fullName evidence="6">Xylanolytic transcriptional activator regulatory domain-containing protein</fullName>
    </recommendedName>
</protein>
<evidence type="ECO:0000256" key="1">
    <source>
        <dbReference type="ARBA" id="ARBA00004123"/>
    </source>
</evidence>
<dbReference type="InterPro" id="IPR007219">
    <property type="entry name" value="XnlR_reg_dom"/>
</dbReference>
<proteinExistence type="predicted"/>
<dbReference type="GO" id="GO:0000981">
    <property type="term" value="F:DNA-binding transcription factor activity, RNA polymerase II-specific"/>
    <property type="evidence" value="ECO:0007669"/>
    <property type="project" value="InterPro"/>
</dbReference>
<dbReference type="InterPro" id="IPR050815">
    <property type="entry name" value="TF_fung"/>
</dbReference>
<dbReference type="GO" id="GO:0008270">
    <property type="term" value="F:zinc ion binding"/>
    <property type="evidence" value="ECO:0007669"/>
    <property type="project" value="InterPro"/>
</dbReference>
<reference evidence="7 8" key="1">
    <citation type="submission" date="2017-02" db="EMBL/GenBank/DDBJ databases">
        <title>Genomes of Trichoderma spp. with biocontrol activity.</title>
        <authorList>
            <person name="Gardiner D."/>
            <person name="Kazan K."/>
            <person name="Vos C."/>
            <person name="Harvey P."/>
        </authorList>
    </citation>
    <scope>NUCLEOTIDE SEQUENCE [LARGE SCALE GENOMIC DNA]</scope>
    <source>
        <strain evidence="7 8">A5MH</strain>
    </source>
</reference>
<name>A0A2K0T2J3_9HYPO</name>
<dbReference type="Pfam" id="PF04082">
    <property type="entry name" value="Fungal_trans"/>
    <property type="match status" value="1"/>
</dbReference>
<dbReference type="OrthoDB" id="4456959at2759"/>
<evidence type="ECO:0000256" key="5">
    <source>
        <dbReference type="ARBA" id="ARBA00023242"/>
    </source>
</evidence>
<evidence type="ECO:0000256" key="4">
    <source>
        <dbReference type="ARBA" id="ARBA00023163"/>
    </source>
</evidence>
<evidence type="ECO:0000313" key="8">
    <source>
        <dbReference type="Proteomes" id="UP000236546"/>
    </source>
</evidence>
<dbReference type="GO" id="GO:0006351">
    <property type="term" value="P:DNA-templated transcription"/>
    <property type="evidence" value="ECO:0007669"/>
    <property type="project" value="InterPro"/>
</dbReference>
<dbReference type="AlphaFoldDB" id="A0A2K0T2J3"/>
<evidence type="ECO:0000313" key="7">
    <source>
        <dbReference type="EMBL" id="PNP39753.1"/>
    </source>
</evidence>
<dbReference type="Proteomes" id="UP000236546">
    <property type="component" value="Unassembled WGS sequence"/>
</dbReference>
<keyword evidence="3" id="KW-0805">Transcription regulation</keyword>
<feature type="domain" description="Xylanolytic transcriptional activator regulatory" evidence="6">
    <location>
        <begin position="38"/>
        <end position="203"/>
    </location>
</feature>
<dbReference type="EMBL" id="MTYH01000075">
    <property type="protein sequence ID" value="PNP39753.1"/>
    <property type="molecule type" value="Genomic_DNA"/>
</dbReference>
<comment type="caution">
    <text evidence="7">The sequence shown here is derived from an EMBL/GenBank/DDBJ whole genome shotgun (WGS) entry which is preliminary data.</text>
</comment>
<keyword evidence="5" id="KW-0539">Nucleus</keyword>
<accession>A0A2K0T2J3</accession>
<comment type="subcellular location">
    <subcellularLocation>
        <location evidence="1">Nucleus</location>
    </subcellularLocation>
</comment>
<keyword evidence="4" id="KW-0804">Transcription</keyword>
<dbReference type="GO" id="GO:0003677">
    <property type="term" value="F:DNA binding"/>
    <property type="evidence" value="ECO:0007669"/>
    <property type="project" value="InterPro"/>
</dbReference>